<reference evidence="1 2" key="1">
    <citation type="submission" date="2015-04" db="EMBL/GenBank/DDBJ databases">
        <authorList>
            <person name="Syromyatnikov M.Y."/>
            <person name="Popov V.N."/>
        </authorList>
    </citation>
    <scope>NUCLEOTIDE SEQUENCE [LARGE SCALE GENOMIC DNA]</scope>
</reference>
<name>A0A1J1J8Y9_9DIPT</name>
<accession>A0A1J1J8Y9</accession>
<proteinExistence type="predicted"/>
<protein>
    <submittedName>
        <fullName evidence="1">CLUMA_CG021491, isoform A</fullName>
    </submittedName>
</protein>
<sequence>MGWRRYDEVVYFRNSIMDFSWVGKRIEKRKAQAVDVLSVEMPGNQVKALLRGLEFTLNHKQRTKENANSLVRFFLGLVFVEISNCSFTKFVKNQN</sequence>
<organism evidence="1 2">
    <name type="scientific">Clunio marinus</name>
    <dbReference type="NCBI Taxonomy" id="568069"/>
    <lineage>
        <taxon>Eukaryota</taxon>
        <taxon>Metazoa</taxon>
        <taxon>Ecdysozoa</taxon>
        <taxon>Arthropoda</taxon>
        <taxon>Hexapoda</taxon>
        <taxon>Insecta</taxon>
        <taxon>Pterygota</taxon>
        <taxon>Neoptera</taxon>
        <taxon>Endopterygota</taxon>
        <taxon>Diptera</taxon>
        <taxon>Nematocera</taxon>
        <taxon>Chironomoidea</taxon>
        <taxon>Chironomidae</taxon>
        <taxon>Clunio</taxon>
    </lineage>
</organism>
<dbReference type="EMBL" id="CVRI01000075">
    <property type="protein sequence ID" value="CRL08522.1"/>
    <property type="molecule type" value="Genomic_DNA"/>
</dbReference>
<evidence type="ECO:0000313" key="1">
    <source>
        <dbReference type="EMBL" id="CRL08522.1"/>
    </source>
</evidence>
<dbReference type="Proteomes" id="UP000183832">
    <property type="component" value="Unassembled WGS sequence"/>
</dbReference>
<dbReference type="AlphaFoldDB" id="A0A1J1J8Y9"/>
<evidence type="ECO:0000313" key="2">
    <source>
        <dbReference type="Proteomes" id="UP000183832"/>
    </source>
</evidence>
<keyword evidence="2" id="KW-1185">Reference proteome</keyword>
<gene>
    <name evidence="1" type="ORF">CLUMA_CG021491</name>
</gene>